<protein>
    <recommendedName>
        <fullName evidence="7">Cuticle protein</fullName>
    </recommendedName>
</protein>
<feature type="signal peptide" evidence="4">
    <location>
        <begin position="1"/>
        <end position="20"/>
    </location>
</feature>
<proteinExistence type="predicted"/>
<feature type="region of interest" description="Disordered" evidence="3">
    <location>
        <begin position="156"/>
        <end position="186"/>
    </location>
</feature>
<feature type="non-terminal residue" evidence="5">
    <location>
        <position position="1"/>
    </location>
</feature>
<reference evidence="5 6" key="1">
    <citation type="submission" date="2024-05" db="EMBL/GenBank/DDBJ databases">
        <authorList>
            <person name="Wallberg A."/>
        </authorList>
    </citation>
    <scope>NUCLEOTIDE SEQUENCE [LARGE SCALE GENOMIC DNA]</scope>
</reference>
<evidence type="ECO:0008006" key="7">
    <source>
        <dbReference type="Google" id="ProtNLM"/>
    </source>
</evidence>
<dbReference type="Proteomes" id="UP001497623">
    <property type="component" value="Unassembled WGS sequence"/>
</dbReference>
<dbReference type="PANTHER" id="PTHR10380">
    <property type="entry name" value="CUTICLE PROTEIN"/>
    <property type="match status" value="1"/>
</dbReference>
<organism evidence="5 6">
    <name type="scientific">Meganyctiphanes norvegica</name>
    <name type="common">Northern krill</name>
    <name type="synonym">Thysanopoda norvegica</name>
    <dbReference type="NCBI Taxonomy" id="48144"/>
    <lineage>
        <taxon>Eukaryota</taxon>
        <taxon>Metazoa</taxon>
        <taxon>Ecdysozoa</taxon>
        <taxon>Arthropoda</taxon>
        <taxon>Crustacea</taxon>
        <taxon>Multicrustacea</taxon>
        <taxon>Malacostraca</taxon>
        <taxon>Eumalacostraca</taxon>
        <taxon>Eucarida</taxon>
        <taxon>Euphausiacea</taxon>
        <taxon>Euphausiidae</taxon>
        <taxon>Meganyctiphanes</taxon>
    </lineage>
</organism>
<evidence type="ECO:0000256" key="1">
    <source>
        <dbReference type="ARBA" id="ARBA00022460"/>
    </source>
</evidence>
<keyword evidence="6" id="KW-1185">Reference proteome</keyword>
<dbReference type="EMBL" id="CAXKWB010000548">
    <property type="protein sequence ID" value="CAL4061165.1"/>
    <property type="molecule type" value="Genomic_DNA"/>
</dbReference>
<comment type="caution">
    <text evidence="5">The sequence shown here is derived from an EMBL/GenBank/DDBJ whole genome shotgun (WGS) entry which is preliminary data.</text>
</comment>
<dbReference type="AlphaFoldDB" id="A0AAV2PPI0"/>
<gene>
    <name evidence="5" type="ORF">MNOR_LOCUS1915</name>
</gene>
<dbReference type="GO" id="GO:0062129">
    <property type="term" value="C:chitin-based extracellular matrix"/>
    <property type="evidence" value="ECO:0007669"/>
    <property type="project" value="TreeGrafter"/>
</dbReference>
<dbReference type="PROSITE" id="PS00233">
    <property type="entry name" value="CHIT_BIND_RR_1"/>
    <property type="match status" value="1"/>
</dbReference>
<sequence length="244" mass="26506">HHTNDMYSLVFCCMLALATAAPQYQFPQPSPSFSATQRAPVRTYNAPTQAPARVAAPVRTYNAPATTAAPVRRYVAPAPTAPPPRRYNAPAPTAPPPRRYNAPTPTAPPPRRYNAPVPTSPPARSYNAPEPAATYNAPTIRIGAPVVPILRDERNMPQGDSGEYNFNFETGDGITRSEKGEDTDEGGMAKEGYWKFTFPDGTPAVFHFVADHNGFQVESDLLPKAPPMPAHALAQIEKARLEDE</sequence>
<dbReference type="GO" id="GO:0008010">
    <property type="term" value="F:structural constituent of chitin-based larval cuticle"/>
    <property type="evidence" value="ECO:0007669"/>
    <property type="project" value="TreeGrafter"/>
</dbReference>
<evidence type="ECO:0000256" key="4">
    <source>
        <dbReference type="SAM" id="SignalP"/>
    </source>
</evidence>
<feature type="region of interest" description="Disordered" evidence="3">
    <location>
        <begin position="74"/>
        <end position="131"/>
    </location>
</feature>
<accession>A0AAV2PPI0</accession>
<name>A0AAV2PPI0_MEGNR</name>
<keyword evidence="1 2" id="KW-0193">Cuticle</keyword>
<evidence type="ECO:0000256" key="3">
    <source>
        <dbReference type="SAM" id="MobiDB-lite"/>
    </source>
</evidence>
<dbReference type="Pfam" id="PF00379">
    <property type="entry name" value="Chitin_bind_4"/>
    <property type="match status" value="1"/>
</dbReference>
<dbReference type="PROSITE" id="PS51155">
    <property type="entry name" value="CHIT_BIND_RR_2"/>
    <property type="match status" value="1"/>
</dbReference>
<feature type="non-terminal residue" evidence="5">
    <location>
        <position position="244"/>
    </location>
</feature>
<dbReference type="PANTHER" id="PTHR10380:SF173">
    <property type="entry name" value="CUTICULAR PROTEIN 47EF, ISOFORM C-RELATED"/>
    <property type="match status" value="1"/>
</dbReference>
<evidence type="ECO:0000256" key="2">
    <source>
        <dbReference type="PROSITE-ProRule" id="PRU00497"/>
    </source>
</evidence>
<keyword evidence="4" id="KW-0732">Signal</keyword>
<evidence type="ECO:0000313" key="6">
    <source>
        <dbReference type="Proteomes" id="UP001497623"/>
    </source>
</evidence>
<feature type="chain" id="PRO_5043371206" description="Cuticle protein" evidence="4">
    <location>
        <begin position="21"/>
        <end position="244"/>
    </location>
</feature>
<dbReference type="InterPro" id="IPR031311">
    <property type="entry name" value="CHIT_BIND_RR_consensus"/>
</dbReference>
<evidence type="ECO:0000313" key="5">
    <source>
        <dbReference type="EMBL" id="CAL4061165.1"/>
    </source>
</evidence>
<dbReference type="InterPro" id="IPR050468">
    <property type="entry name" value="Cuticle_Struct_Prot"/>
</dbReference>
<dbReference type="InterPro" id="IPR000618">
    <property type="entry name" value="Insect_cuticle"/>
</dbReference>